<protein>
    <submittedName>
        <fullName evidence="1">Nitrous oxide-regulated protein</fullName>
    </submittedName>
</protein>
<dbReference type="RefSeq" id="WP_118918669.1">
    <property type="nucleotide sequence ID" value="NZ_CP032097.1"/>
</dbReference>
<dbReference type="Proteomes" id="UP000290588">
    <property type="component" value="Unassembled WGS sequence"/>
</dbReference>
<evidence type="ECO:0000313" key="2">
    <source>
        <dbReference type="EMBL" id="RXI33161.1"/>
    </source>
</evidence>
<dbReference type="OrthoDB" id="5344095at2"/>
<proteinExistence type="predicted"/>
<dbReference type="EMBL" id="CP032097">
    <property type="protein sequence ID" value="AXX96383.1"/>
    <property type="molecule type" value="Genomic_DNA"/>
</dbReference>
<name>A0A347UC05_9BACT</name>
<evidence type="ECO:0000313" key="4">
    <source>
        <dbReference type="Proteomes" id="UP000290588"/>
    </source>
</evidence>
<keyword evidence="3" id="KW-1185">Reference proteome</keyword>
<dbReference type="Pfam" id="PF11756">
    <property type="entry name" value="YgbA_NO"/>
    <property type="match status" value="1"/>
</dbReference>
<reference evidence="1 3" key="2">
    <citation type="submission" date="2018-08" db="EMBL/GenBank/DDBJ databases">
        <title>Complete genome of the Arcobacter ellisii type strain LMG 26155.</title>
        <authorList>
            <person name="Miller W.G."/>
            <person name="Yee E."/>
            <person name="Bono J.L."/>
        </authorList>
    </citation>
    <scope>NUCLEOTIDE SEQUENCE [LARGE SCALE GENOMIC DNA]</scope>
    <source>
        <strain evidence="1 3">LMG 26155</strain>
    </source>
</reference>
<sequence>MNTEKFEIEINTLKKFYELYCKDKHKDLEEKSFELIYKDKIFSIKLNLCENCFKNINYSFEKLQACPHEIKPRCRKCPNPCYEKENWKETARVMKYSAIKLSLGKIKSRVINLFN</sequence>
<dbReference type="AlphaFoldDB" id="A0A347UC05"/>
<reference evidence="2 4" key="1">
    <citation type="submission" date="2017-09" db="EMBL/GenBank/DDBJ databases">
        <title>Genomics of the genus Arcobacter.</title>
        <authorList>
            <person name="Perez-Cataluna A."/>
            <person name="Figueras M.J."/>
            <person name="Salas-Masso N."/>
        </authorList>
    </citation>
    <scope>NUCLEOTIDE SEQUENCE [LARGE SCALE GENOMIC DNA]</scope>
    <source>
        <strain evidence="2 4">CECT 7837</strain>
    </source>
</reference>
<dbReference type="NCBIfam" id="NF007718">
    <property type="entry name" value="PRK10410.2-2"/>
    <property type="match status" value="1"/>
</dbReference>
<dbReference type="KEGG" id="aell:AELL_2784"/>
<evidence type="ECO:0000313" key="1">
    <source>
        <dbReference type="EMBL" id="AXX96383.1"/>
    </source>
</evidence>
<dbReference type="Proteomes" id="UP000262582">
    <property type="component" value="Chromosome"/>
</dbReference>
<evidence type="ECO:0000313" key="3">
    <source>
        <dbReference type="Proteomes" id="UP000262582"/>
    </source>
</evidence>
<organism evidence="2 4">
    <name type="scientific">Arcobacter ellisii</name>
    <dbReference type="NCBI Taxonomy" id="913109"/>
    <lineage>
        <taxon>Bacteria</taxon>
        <taxon>Pseudomonadati</taxon>
        <taxon>Campylobacterota</taxon>
        <taxon>Epsilonproteobacteria</taxon>
        <taxon>Campylobacterales</taxon>
        <taxon>Arcobacteraceae</taxon>
        <taxon>Arcobacter</taxon>
    </lineage>
</organism>
<accession>A0A347UC05</accession>
<dbReference type="EMBL" id="NXIG01000001">
    <property type="protein sequence ID" value="RXI33161.1"/>
    <property type="molecule type" value="Genomic_DNA"/>
</dbReference>
<gene>
    <name evidence="1" type="ORF">AELL_2784</name>
    <name evidence="2" type="ORF">CP962_00085</name>
</gene>
<dbReference type="InterPro" id="IPR020483">
    <property type="entry name" value="Uncharacterised_YgbA"/>
</dbReference>